<keyword evidence="7" id="KW-0472">Membrane</keyword>
<keyword evidence="11" id="KW-1185">Reference proteome</keyword>
<comment type="caution">
    <text evidence="10">The sequence shown here is derived from an EMBL/GenBank/DDBJ whole genome shotgun (WGS) entry which is preliminary data.</text>
</comment>
<feature type="region of interest" description="Disordered" evidence="8">
    <location>
        <begin position="20"/>
        <end position="190"/>
    </location>
</feature>
<proteinExistence type="inferred from homology"/>
<dbReference type="PRINTS" id="PR02100">
    <property type="entry name" value="GENEIEX1"/>
</dbReference>
<dbReference type="InterPro" id="IPR049337">
    <property type="entry name" value="TOR1A_C"/>
</dbReference>
<dbReference type="SUPFAM" id="SSF52540">
    <property type="entry name" value="P-loop containing nucleoside triphosphate hydrolases"/>
    <property type="match status" value="1"/>
</dbReference>
<evidence type="ECO:0000256" key="5">
    <source>
        <dbReference type="ARBA" id="ARBA00022840"/>
    </source>
</evidence>
<keyword evidence="3" id="KW-0812">Transmembrane</keyword>
<organism evidence="10 11">
    <name type="scientific">Zosterops borbonicus</name>
    <dbReference type="NCBI Taxonomy" id="364589"/>
    <lineage>
        <taxon>Eukaryota</taxon>
        <taxon>Metazoa</taxon>
        <taxon>Chordata</taxon>
        <taxon>Craniata</taxon>
        <taxon>Vertebrata</taxon>
        <taxon>Euteleostomi</taxon>
        <taxon>Archelosauria</taxon>
        <taxon>Archosauria</taxon>
        <taxon>Dinosauria</taxon>
        <taxon>Saurischia</taxon>
        <taxon>Theropoda</taxon>
        <taxon>Coelurosauria</taxon>
        <taxon>Aves</taxon>
        <taxon>Neognathae</taxon>
        <taxon>Neoaves</taxon>
        <taxon>Telluraves</taxon>
        <taxon>Australaves</taxon>
        <taxon>Passeriformes</taxon>
        <taxon>Sylvioidea</taxon>
        <taxon>Zosteropidae</taxon>
        <taxon>Zosterops</taxon>
    </lineage>
</organism>
<dbReference type="Gene3D" id="3.40.50.300">
    <property type="entry name" value="P-loop containing nucleotide triphosphate hydrolases"/>
    <property type="match status" value="1"/>
</dbReference>
<dbReference type="FunFam" id="3.40.50.300:FF:001429">
    <property type="entry name" value="Torsin family protein C9orf167-like"/>
    <property type="match status" value="1"/>
</dbReference>
<feature type="compositionally biased region" description="Gly residues" evidence="8">
    <location>
        <begin position="120"/>
        <end position="132"/>
    </location>
</feature>
<evidence type="ECO:0000259" key="9">
    <source>
        <dbReference type="Pfam" id="PF21376"/>
    </source>
</evidence>
<dbReference type="Pfam" id="PF06309">
    <property type="entry name" value="Torsin"/>
    <property type="match status" value="1"/>
</dbReference>
<dbReference type="AlphaFoldDB" id="A0A8K1LIG7"/>
<keyword evidence="4" id="KW-0547">Nucleotide-binding</keyword>
<dbReference type="InterPro" id="IPR010448">
    <property type="entry name" value="Torsin"/>
</dbReference>
<dbReference type="GO" id="GO:0043066">
    <property type="term" value="P:negative regulation of apoptotic process"/>
    <property type="evidence" value="ECO:0007669"/>
    <property type="project" value="InterPro"/>
</dbReference>
<dbReference type="GO" id="GO:0005524">
    <property type="term" value="F:ATP binding"/>
    <property type="evidence" value="ECO:0007669"/>
    <property type="project" value="UniProtKB-KW"/>
</dbReference>
<dbReference type="EMBL" id="SWJQ01000400">
    <property type="protein sequence ID" value="TRZ14911.1"/>
    <property type="molecule type" value="Genomic_DNA"/>
</dbReference>
<dbReference type="GO" id="GO:0005788">
    <property type="term" value="C:endoplasmic reticulum lumen"/>
    <property type="evidence" value="ECO:0007669"/>
    <property type="project" value="TreeGrafter"/>
</dbReference>
<dbReference type="GO" id="GO:0016887">
    <property type="term" value="F:ATP hydrolysis activity"/>
    <property type="evidence" value="ECO:0007669"/>
    <property type="project" value="InterPro"/>
</dbReference>
<feature type="domain" description="Torsin-1A C-terminal" evidence="9">
    <location>
        <begin position="549"/>
        <end position="603"/>
    </location>
</feature>
<evidence type="ECO:0000256" key="6">
    <source>
        <dbReference type="ARBA" id="ARBA00022989"/>
    </source>
</evidence>
<evidence type="ECO:0000256" key="1">
    <source>
        <dbReference type="ARBA" id="ARBA00004167"/>
    </source>
</evidence>
<gene>
    <name evidence="10" type="ORF">HGM15179_012218</name>
</gene>
<keyword evidence="6" id="KW-1133">Transmembrane helix</keyword>
<evidence type="ECO:0000256" key="3">
    <source>
        <dbReference type="ARBA" id="ARBA00022692"/>
    </source>
</evidence>
<evidence type="ECO:0000313" key="11">
    <source>
        <dbReference type="Proteomes" id="UP000796761"/>
    </source>
</evidence>
<evidence type="ECO:0000256" key="8">
    <source>
        <dbReference type="SAM" id="MobiDB-lite"/>
    </source>
</evidence>
<keyword evidence="5" id="KW-0067">ATP-binding</keyword>
<evidence type="ECO:0000313" key="10">
    <source>
        <dbReference type="EMBL" id="TRZ14911.1"/>
    </source>
</evidence>
<dbReference type="InterPro" id="IPR024829">
    <property type="entry name" value="IEX-1"/>
</dbReference>
<evidence type="ECO:0000256" key="4">
    <source>
        <dbReference type="ARBA" id="ARBA00022741"/>
    </source>
</evidence>
<dbReference type="Pfam" id="PF21376">
    <property type="entry name" value="TOR1A_C"/>
    <property type="match status" value="1"/>
</dbReference>
<accession>A0A8K1LIG7</accession>
<dbReference type="OrthoDB" id="9443236at2759"/>
<dbReference type="GO" id="GO:0016020">
    <property type="term" value="C:membrane"/>
    <property type="evidence" value="ECO:0007669"/>
    <property type="project" value="UniProtKB-SubCell"/>
</dbReference>
<dbReference type="PANTHER" id="PTHR10760">
    <property type="entry name" value="TORSIN"/>
    <property type="match status" value="1"/>
</dbReference>
<dbReference type="GO" id="GO:0005635">
    <property type="term" value="C:nuclear envelope"/>
    <property type="evidence" value="ECO:0007669"/>
    <property type="project" value="TreeGrafter"/>
</dbReference>
<dbReference type="InterPro" id="IPR027417">
    <property type="entry name" value="P-loop_NTPase"/>
</dbReference>
<reference evidence="10" key="1">
    <citation type="submission" date="2019-04" db="EMBL/GenBank/DDBJ databases">
        <title>Genome assembly of Zosterops borbonicus 15179.</title>
        <authorList>
            <person name="Leroy T."/>
            <person name="Anselmetti Y."/>
            <person name="Tilak M.-K."/>
            <person name="Nabholz B."/>
        </authorList>
    </citation>
    <scope>NUCLEOTIDE SEQUENCE</scope>
    <source>
        <strain evidence="10">HGM_15179</strain>
        <tissue evidence="10">Muscle</tissue>
    </source>
</reference>
<comment type="similarity">
    <text evidence="2">Belongs to the ClpA/ClpB family. Torsin subfamily.</text>
</comment>
<dbReference type="Proteomes" id="UP000796761">
    <property type="component" value="Unassembled WGS sequence"/>
</dbReference>
<comment type="subcellular location">
    <subcellularLocation>
        <location evidence="1">Membrane</location>
        <topology evidence="1">Single-pass membrane protein</topology>
    </subcellularLocation>
</comment>
<protein>
    <recommendedName>
        <fullName evidence="9">Torsin-1A C-terminal domain-containing protein</fullName>
    </recommendedName>
</protein>
<name>A0A8K1LIG7_9PASS</name>
<evidence type="ECO:0000256" key="7">
    <source>
        <dbReference type="ARBA" id="ARBA00023136"/>
    </source>
</evidence>
<evidence type="ECO:0000256" key="2">
    <source>
        <dbReference type="ARBA" id="ARBA00006235"/>
    </source>
</evidence>
<dbReference type="PANTHER" id="PTHR10760:SF1">
    <property type="entry name" value="TORSIN-4A"/>
    <property type="match status" value="1"/>
</dbReference>
<sequence length="606" mass="67228">MEEELPCSEVDGKSVLKDLEEEMPCMESNPTGDTSGLEKDAGEVPCAESSMREEAPCEPGIVFTEGSRRGETLGTGSDGEEEIPATGSDGEGEIPGTGSDGEEEIPGPGSDREGEIPGTGSDGEGEIPGTGSEGEEEIPGPGSDREEETPNGEGEIPITDSDGEGEMPCEAKEEASCSESDAEEVPDAVIPPASKKITSISSPLRAIVRLRRHYRGLKKSRLHLELPREKSAEFVHTRLLQRQLSVNRTSLYSPSMSFFNQAGFESSQYFTFDTSVEHYSVKKCRRKKSRRKSRMVLYPDKTKKYLPAEEKSKAKRCLLLLIAIIFFQILNAIENLDDNLQKYDLDALEKTMHREVFGQKAAVDSIMELLKDYLATHIHNKPLVISLNGPTGVGKSHVGWVLAKHFRSVMDNDFVLQYFVMHHCPSGVAPLTCEIDLSKKISDMVTRAEIEEKTPVFILDEVELMSPVLLDTLSRFFEPNQTNEFLNAIYILISQLGGAEITKFVIQNASTELLHQQKGAEELLSIIQPVLVDVHPLWKAADIIPFLLLEKSHVINCFLEQMRREGLYPDQKHIENLANQLSYYTTGDKQYSSMGCKQVVAKVNLL</sequence>